<name>A0A1Y1ZKF1_9PLEO</name>
<feature type="region of interest" description="Disordered" evidence="6">
    <location>
        <begin position="1"/>
        <end position="30"/>
    </location>
</feature>
<keyword evidence="3" id="KW-0238">DNA-binding</keyword>
<gene>
    <name evidence="8" type="ORF">BCR34DRAFT_566780</name>
</gene>
<feature type="domain" description="Zn(2)-C6 fungal-type" evidence="7">
    <location>
        <begin position="34"/>
        <end position="64"/>
    </location>
</feature>
<dbReference type="GO" id="GO:0000981">
    <property type="term" value="F:DNA-binding transcription factor activity, RNA polymerase II-specific"/>
    <property type="evidence" value="ECO:0007669"/>
    <property type="project" value="InterPro"/>
</dbReference>
<evidence type="ECO:0000256" key="3">
    <source>
        <dbReference type="ARBA" id="ARBA00023125"/>
    </source>
</evidence>
<dbReference type="GO" id="GO:0008270">
    <property type="term" value="F:zinc ion binding"/>
    <property type="evidence" value="ECO:0007669"/>
    <property type="project" value="InterPro"/>
</dbReference>
<evidence type="ECO:0000259" key="7">
    <source>
        <dbReference type="PROSITE" id="PS50048"/>
    </source>
</evidence>
<evidence type="ECO:0000256" key="6">
    <source>
        <dbReference type="SAM" id="MobiDB-lite"/>
    </source>
</evidence>
<evidence type="ECO:0000313" key="8">
    <source>
        <dbReference type="EMBL" id="ORY10497.1"/>
    </source>
</evidence>
<feature type="region of interest" description="Disordered" evidence="6">
    <location>
        <begin position="383"/>
        <end position="428"/>
    </location>
</feature>
<keyword evidence="4" id="KW-0804">Transcription</keyword>
<dbReference type="CDD" id="cd00067">
    <property type="entry name" value="GAL4"/>
    <property type="match status" value="1"/>
</dbReference>
<organism evidence="8 9">
    <name type="scientific">Clohesyomyces aquaticus</name>
    <dbReference type="NCBI Taxonomy" id="1231657"/>
    <lineage>
        <taxon>Eukaryota</taxon>
        <taxon>Fungi</taxon>
        <taxon>Dikarya</taxon>
        <taxon>Ascomycota</taxon>
        <taxon>Pezizomycotina</taxon>
        <taxon>Dothideomycetes</taxon>
        <taxon>Pleosporomycetidae</taxon>
        <taxon>Pleosporales</taxon>
        <taxon>Lindgomycetaceae</taxon>
        <taxon>Clohesyomyces</taxon>
    </lineage>
</organism>
<dbReference type="AlphaFoldDB" id="A0A1Y1ZKF1"/>
<feature type="region of interest" description="Disordered" evidence="6">
    <location>
        <begin position="66"/>
        <end position="123"/>
    </location>
</feature>
<dbReference type="InterPro" id="IPR036864">
    <property type="entry name" value="Zn2-C6_fun-type_DNA-bd_sf"/>
</dbReference>
<dbReference type="Gene3D" id="4.10.240.10">
    <property type="entry name" value="Zn(2)-C6 fungal-type DNA-binding domain"/>
    <property type="match status" value="1"/>
</dbReference>
<feature type="compositionally biased region" description="Acidic residues" evidence="6">
    <location>
        <begin position="383"/>
        <end position="392"/>
    </location>
</feature>
<reference evidence="8 9" key="1">
    <citation type="submission" date="2016-07" db="EMBL/GenBank/DDBJ databases">
        <title>Pervasive Adenine N6-methylation of Active Genes in Fungi.</title>
        <authorList>
            <consortium name="DOE Joint Genome Institute"/>
            <person name="Mondo S.J."/>
            <person name="Dannebaum R.O."/>
            <person name="Kuo R.C."/>
            <person name="Labutti K."/>
            <person name="Haridas S."/>
            <person name="Kuo A."/>
            <person name="Salamov A."/>
            <person name="Ahrendt S.R."/>
            <person name="Lipzen A."/>
            <person name="Sullivan W."/>
            <person name="Andreopoulos W.B."/>
            <person name="Clum A."/>
            <person name="Lindquist E."/>
            <person name="Daum C."/>
            <person name="Ramamoorthy G.K."/>
            <person name="Gryganskyi A."/>
            <person name="Culley D."/>
            <person name="Magnuson J.K."/>
            <person name="James T.Y."/>
            <person name="O'Malley M.A."/>
            <person name="Stajich J.E."/>
            <person name="Spatafora J.W."/>
            <person name="Visel A."/>
            <person name="Grigoriev I.V."/>
        </authorList>
    </citation>
    <scope>NUCLEOTIDE SEQUENCE [LARGE SCALE GENOMIC DNA]</scope>
    <source>
        <strain evidence="8 9">CBS 115471</strain>
    </source>
</reference>
<dbReference type="SMART" id="SM00066">
    <property type="entry name" value="GAL4"/>
    <property type="match status" value="1"/>
</dbReference>
<sequence>MDTPSSSACSSNVNTACPSPSSSSAPPIQNFRQTCDNCARSKVRCTKEQPSCRRCNYQGAMCVYSPSQRTKKRRATSSSAPPEGAKILEDRIRHRLTGGESLQDKSRTPPPSPHYSESSAFGSTTTSASHAAMADVTSNCSSTDLFDFARSCHTGSGSLSLEDMMNWGFSSDMPTPPLAMASSNSSSSFEAALEHATTNMDSLHGLENILFHPDGTDNGDEMMECYSHELLPSILGLGMGASAGQGQGQGHHSAEPHPLYNSYPEYENHAHCNVESSGRSCTSVAFSTLASLDIPSAPCASQFRGRGLTTDDTPGSAQQEASWRRSLDIMLKCNQAAVENLQLLFECQCTATTNHALLATTIIAQTLSWYEAGLERNCPLFSGDDEMNDDGGELTLRNPRLQTTEDAGLSRTLSGPNDGSPSYSSGTSNGTSVYFPPIRIGGMELDAQHGERVVAQIILVELIKLGKVVEAFTSKFCDNATQMQGDGSEPPQQLQFTLKTFLQGRLKRLVMVAKERLEGGN</sequence>
<keyword evidence="9" id="KW-1185">Reference proteome</keyword>
<protein>
    <recommendedName>
        <fullName evidence="7">Zn(2)-C6 fungal-type domain-containing protein</fullName>
    </recommendedName>
</protein>
<keyword evidence="5" id="KW-0539">Nucleus</keyword>
<dbReference type="EMBL" id="MCFA01000072">
    <property type="protein sequence ID" value="ORY10497.1"/>
    <property type="molecule type" value="Genomic_DNA"/>
</dbReference>
<dbReference type="Pfam" id="PF08493">
    <property type="entry name" value="AflR"/>
    <property type="match status" value="1"/>
</dbReference>
<feature type="compositionally biased region" description="Polar residues" evidence="6">
    <location>
        <begin position="400"/>
        <end position="428"/>
    </location>
</feature>
<evidence type="ECO:0000256" key="4">
    <source>
        <dbReference type="ARBA" id="ARBA00023163"/>
    </source>
</evidence>
<dbReference type="PROSITE" id="PS00463">
    <property type="entry name" value="ZN2_CY6_FUNGAL_1"/>
    <property type="match status" value="1"/>
</dbReference>
<feature type="compositionally biased region" description="Polar residues" evidence="6">
    <location>
        <begin position="1"/>
        <end position="17"/>
    </location>
</feature>
<evidence type="ECO:0000313" key="9">
    <source>
        <dbReference type="Proteomes" id="UP000193144"/>
    </source>
</evidence>
<dbReference type="Pfam" id="PF00172">
    <property type="entry name" value="Zn_clus"/>
    <property type="match status" value="1"/>
</dbReference>
<dbReference type="GO" id="GO:0005634">
    <property type="term" value="C:nucleus"/>
    <property type="evidence" value="ECO:0007669"/>
    <property type="project" value="InterPro"/>
</dbReference>
<comment type="caution">
    <text evidence="8">The sequence shown here is derived from an EMBL/GenBank/DDBJ whole genome shotgun (WGS) entry which is preliminary data.</text>
</comment>
<feature type="compositionally biased region" description="Low complexity" evidence="6">
    <location>
        <begin position="18"/>
        <end position="27"/>
    </location>
</feature>
<proteinExistence type="predicted"/>
<accession>A0A1Y1ZKF1</accession>
<dbReference type="GO" id="GO:0003677">
    <property type="term" value="F:DNA binding"/>
    <property type="evidence" value="ECO:0007669"/>
    <property type="project" value="UniProtKB-KW"/>
</dbReference>
<keyword evidence="2" id="KW-0805">Transcription regulation</keyword>
<dbReference type="SUPFAM" id="SSF57701">
    <property type="entry name" value="Zn2/Cys6 DNA-binding domain"/>
    <property type="match status" value="1"/>
</dbReference>
<dbReference type="InterPro" id="IPR013700">
    <property type="entry name" value="AflR"/>
</dbReference>
<dbReference type="Proteomes" id="UP000193144">
    <property type="component" value="Unassembled WGS sequence"/>
</dbReference>
<keyword evidence="1" id="KW-0479">Metal-binding</keyword>
<dbReference type="InterPro" id="IPR001138">
    <property type="entry name" value="Zn2Cys6_DnaBD"/>
</dbReference>
<dbReference type="PROSITE" id="PS50048">
    <property type="entry name" value="ZN2_CY6_FUNGAL_2"/>
    <property type="match status" value="1"/>
</dbReference>
<evidence type="ECO:0000256" key="1">
    <source>
        <dbReference type="ARBA" id="ARBA00022723"/>
    </source>
</evidence>
<dbReference type="GO" id="GO:0045122">
    <property type="term" value="P:aflatoxin biosynthetic process"/>
    <property type="evidence" value="ECO:0007669"/>
    <property type="project" value="InterPro"/>
</dbReference>
<dbReference type="PRINTS" id="PR00755">
    <property type="entry name" value="AFLATOXINBRP"/>
</dbReference>
<dbReference type="OrthoDB" id="2328572at2759"/>
<evidence type="ECO:0000256" key="5">
    <source>
        <dbReference type="ARBA" id="ARBA00023242"/>
    </source>
</evidence>
<evidence type="ECO:0000256" key="2">
    <source>
        <dbReference type="ARBA" id="ARBA00023015"/>
    </source>
</evidence>